<proteinExistence type="predicted"/>
<evidence type="ECO:0000313" key="2">
    <source>
        <dbReference type="EMBL" id="OGZ19107.1"/>
    </source>
</evidence>
<organism evidence="2 3">
    <name type="scientific">Candidatus Nealsonbacteria bacterium RBG_13_38_11</name>
    <dbReference type="NCBI Taxonomy" id="1801662"/>
    <lineage>
        <taxon>Bacteria</taxon>
        <taxon>Candidatus Nealsoniibacteriota</taxon>
    </lineage>
</organism>
<dbReference type="EMBL" id="MHLX01000016">
    <property type="protein sequence ID" value="OGZ19107.1"/>
    <property type="molecule type" value="Genomic_DNA"/>
</dbReference>
<protein>
    <recommendedName>
        <fullName evidence="4">Nudix hydrolase domain-containing protein</fullName>
    </recommendedName>
</protein>
<feature type="transmembrane region" description="Helical" evidence="1">
    <location>
        <begin position="6"/>
        <end position="28"/>
    </location>
</feature>
<accession>A0A1G2DZZ3</accession>
<dbReference type="Proteomes" id="UP000176662">
    <property type="component" value="Unassembled WGS sequence"/>
</dbReference>
<keyword evidence="1" id="KW-0472">Membrane</keyword>
<evidence type="ECO:0000313" key="3">
    <source>
        <dbReference type="Proteomes" id="UP000176662"/>
    </source>
</evidence>
<evidence type="ECO:0008006" key="4">
    <source>
        <dbReference type="Google" id="ProtNLM"/>
    </source>
</evidence>
<comment type="caution">
    <text evidence="2">The sequence shown here is derived from an EMBL/GenBank/DDBJ whole genome shotgun (WGS) entry which is preliminary data.</text>
</comment>
<name>A0A1G2DZZ3_9BACT</name>
<dbReference type="Gene3D" id="3.90.79.10">
    <property type="entry name" value="Nucleoside Triphosphate Pyrophosphohydrolase"/>
    <property type="match status" value="1"/>
</dbReference>
<gene>
    <name evidence="2" type="ORF">A2Z68_01075</name>
</gene>
<reference evidence="2 3" key="1">
    <citation type="journal article" date="2016" name="Nat. Commun.">
        <title>Thousands of microbial genomes shed light on interconnected biogeochemical processes in an aquifer system.</title>
        <authorList>
            <person name="Anantharaman K."/>
            <person name="Brown C.T."/>
            <person name="Hug L.A."/>
            <person name="Sharon I."/>
            <person name="Castelle C.J."/>
            <person name="Probst A.J."/>
            <person name="Thomas B.C."/>
            <person name="Singh A."/>
            <person name="Wilkins M.J."/>
            <person name="Karaoz U."/>
            <person name="Brodie E.L."/>
            <person name="Williams K.H."/>
            <person name="Hubbard S.S."/>
            <person name="Banfield J.F."/>
        </authorList>
    </citation>
    <scope>NUCLEOTIDE SEQUENCE [LARGE SCALE GENOMIC DNA]</scope>
</reference>
<keyword evidence="1" id="KW-0812">Transmembrane</keyword>
<evidence type="ECO:0000256" key="1">
    <source>
        <dbReference type="SAM" id="Phobius"/>
    </source>
</evidence>
<dbReference type="AlphaFoldDB" id="A0A1G2DZZ3"/>
<keyword evidence="1" id="KW-1133">Transmembrane helix</keyword>
<sequence length="241" mass="27544">MAEMFLLKGFILLLVFAAGCNIIVFLFYKKEQKAKVVQSRITVGVFFGLITREGKLRLQRRTEKGSPITPGISYKGDFELTGGGAREKDLRKVLTLKGLFNEAKREAKEELGLMVVAPKKFPLYRAVFVNQEKGLEDWAFMIPVPPECWDEGTKTKRETIDINPEELMLLAFRPKGEQLLSGWGKRMCRMSLGAIFAASTNPKYVNEARILLTEVKPDWRQTEYFIESNKALSLFWKELPL</sequence>